<dbReference type="EMBL" id="RXLQ01000010">
    <property type="protein sequence ID" value="RSZ57277.1"/>
    <property type="molecule type" value="Genomic_DNA"/>
</dbReference>
<accession>A0A430HIB4</accession>
<gene>
    <name evidence="1" type="ORF">EJB06_19120</name>
</gene>
<dbReference type="RefSeq" id="WP_126075620.1">
    <property type="nucleotide sequence ID" value="NZ_CP051166.1"/>
</dbReference>
<sequence>MAFLEGVIVRPDLVFVSALVDEGTKVIRWRDGACAHFMIDWPTTSLTACADPLALYSMGPEGDIHVFAPGGRRRETIAGPDRHGPLRAMRMIEGINYAVGMQRQVFRRHDSGAWEPLGASILNTDGILGFNCLDGYSQQEIYAAGMAGEVWCFDGQQWQRLATPGTLVLHRMVCAGDGLVYIVGQGGLILAGRHAQWRVLDTGEQRQDLWGCAWFDGHLYVASNRGVYRWTGTALSPCDIGASGLGCASFLMAGHGMLWSIGQRHVAYSRDGERWTGVTNDAAAC</sequence>
<organism evidence="1 2">
    <name type="scientific">Massilia atriviolacea</name>
    <dbReference type="NCBI Taxonomy" id="2495579"/>
    <lineage>
        <taxon>Bacteria</taxon>
        <taxon>Pseudomonadati</taxon>
        <taxon>Pseudomonadota</taxon>
        <taxon>Betaproteobacteria</taxon>
        <taxon>Burkholderiales</taxon>
        <taxon>Oxalobacteraceae</taxon>
        <taxon>Telluria group</taxon>
        <taxon>Massilia</taxon>
    </lineage>
</organism>
<comment type="caution">
    <text evidence="1">The sequence shown here is derived from an EMBL/GenBank/DDBJ whole genome shotgun (WGS) entry which is preliminary data.</text>
</comment>
<evidence type="ECO:0000313" key="1">
    <source>
        <dbReference type="EMBL" id="RSZ57277.1"/>
    </source>
</evidence>
<reference evidence="1 2" key="1">
    <citation type="submission" date="2018-12" db="EMBL/GenBank/DDBJ databases">
        <authorList>
            <person name="Yang E."/>
        </authorList>
    </citation>
    <scope>NUCLEOTIDE SEQUENCE [LARGE SCALE GENOMIC DNA]</scope>
    <source>
        <strain evidence="1 2">SOD</strain>
    </source>
</reference>
<dbReference type="OrthoDB" id="5516213at2"/>
<name>A0A430HIB4_9BURK</name>
<dbReference type="Proteomes" id="UP000278085">
    <property type="component" value="Unassembled WGS sequence"/>
</dbReference>
<dbReference type="SUPFAM" id="SSF63829">
    <property type="entry name" value="Calcium-dependent phosphotriesterase"/>
    <property type="match status" value="1"/>
</dbReference>
<proteinExistence type="predicted"/>
<keyword evidence="2" id="KW-1185">Reference proteome</keyword>
<protein>
    <submittedName>
        <fullName evidence="1">Uncharacterized protein</fullName>
    </submittedName>
</protein>
<dbReference type="AlphaFoldDB" id="A0A430HIB4"/>
<evidence type="ECO:0000313" key="2">
    <source>
        <dbReference type="Proteomes" id="UP000278085"/>
    </source>
</evidence>